<dbReference type="SMART" id="SM00923">
    <property type="entry name" value="MbtH"/>
    <property type="match status" value="1"/>
</dbReference>
<dbReference type="PANTHER" id="PTHR38444">
    <property type="entry name" value="ENTEROBACTIN BIOSYNTHESIS PROTEIN YBDZ"/>
    <property type="match status" value="1"/>
</dbReference>
<evidence type="ECO:0000313" key="2">
    <source>
        <dbReference type="EMBL" id="MBO2450706.1"/>
    </source>
</evidence>
<keyword evidence="3" id="KW-1185">Reference proteome</keyword>
<dbReference type="Pfam" id="PF03621">
    <property type="entry name" value="MbtH"/>
    <property type="match status" value="1"/>
</dbReference>
<dbReference type="InterPro" id="IPR037407">
    <property type="entry name" value="MLP_fam"/>
</dbReference>
<dbReference type="InterPro" id="IPR038020">
    <property type="entry name" value="MbtH-like_sf"/>
</dbReference>
<dbReference type="InterPro" id="IPR005153">
    <property type="entry name" value="MbtH-like_dom"/>
</dbReference>
<accession>A0A939PLE2</accession>
<dbReference type="GO" id="GO:0005829">
    <property type="term" value="C:cytosol"/>
    <property type="evidence" value="ECO:0007669"/>
    <property type="project" value="TreeGrafter"/>
</dbReference>
<dbReference type="GO" id="GO:0019290">
    <property type="term" value="P:siderophore biosynthetic process"/>
    <property type="evidence" value="ECO:0007669"/>
    <property type="project" value="TreeGrafter"/>
</dbReference>
<feature type="domain" description="MbtH-like" evidence="1">
    <location>
        <begin position="4"/>
        <end position="54"/>
    </location>
</feature>
<proteinExistence type="predicted"/>
<dbReference type="EMBL" id="JAGEOJ010000011">
    <property type="protein sequence ID" value="MBO2450706.1"/>
    <property type="molecule type" value="Genomic_DNA"/>
</dbReference>
<dbReference type="Gene3D" id="3.90.820.10">
    <property type="entry name" value="Structural Genomics, Unknown Function 30-nov-00 1gh9 Mol_id"/>
    <property type="match status" value="1"/>
</dbReference>
<comment type="caution">
    <text evidence="2">The sequence shown here is derived from an EMBL/GenBank/DDBJ whole genome shotgun (WGS) entry which is preliminary data.</text>
</comment>
<gene>
    <name evidence="2" type="ORF">J4573_26620</name>
</gene>
<organism evidence="2 3">
    <name type="scientific">Actinomadura barringtoniae</name>
    <dbReference type="NCBI Taxonomy" id="1427535"/>
    <lineage>
        <taxon>Bacteria</taxon>
        <taxon>Bacillati</taxon>
        <taxon>Actinomycetota</taxon>
        <taxon>Actinomycetes</taxon>
        <taxon>Streptosporangiales</taxon>
        <taxon>Thermomonosporaceae</taxon>
        <taxon>Actinomadura</taxon>
    </lineage>
</organism>
<reference evidence="2" key="1">
    <citation type="submission" date="2021-03" db="EMBL/GenBank/DDBJ databases">
        <authorList>
            <person name="Kanchanasin P."/>
            <person name="Saeng-In P."/>
            <person name="Phongsopitanun W."/>
            <person name="Yuki M."/>
            <person name="Kudo T."/>
            <person name="Ohkuma M."/>
            <person name="Tanasupawat S."/>
        </authorList>
    </citation>
    <scope>NUCLEOTIDE SEQUENCE</scope>
    <source>
        <strain evidence="2">GKU 128</strain>
    </source>
</reference>
<evidence type="ECO:0000259" key="1">
    <source>
        <dbReference type="SMART" id="SM00923"/>
    </source>
</evidence>
<protein>
    <submittedName>
        <fullName evidence="2">MbtH family protein</fullName>
    </submittedName>
</protein>
<evidence type="ECO:0000313" key="3">
    <source>
        <dbReference type="Proteomes" id="UP000669179"/>
    </source>
</evidence>
<dbReference type="Proteomes" id="UP000669179">
    <property type="component" value="Unassembled WGS sequence"/>
</dbReference>
<sequence>MMTNPFDDPDGTFLVLVNAEGQHSLWPEFADVPAGWTRTHGPAPRAECLSHITTTWTDLRPTSLRS</sequence>
<dbReference type="PANTHER" id="PTHR38444:SF1">
    <property type="entry name" value="ENTEROBACTIN BIOSYNTHESIS PROTEIN YBDZ"/>
    <property type="match status" value="1"/>
</dbReference>
<name>A0A939PLE2_9ACTN</name>
<dbReference type="AlphaFoldDB" id="A0A939PLE2"/>
<dbReference type="SUPFAM" id="SSF160582">
    <property type="entry name" value="MbtH-like"/>
    <property type="match status" value="1"/>
</dbReference>